<accession>A0A0F9CY36</accession>
<evidence type="ECO:0008006" key="2">
    <source>
        <dbReference type="Google" id="ProtNLM"/>
    </source>
</evidence>
<dbReference type="PANTHER" id="PTHR42924:SF3">
    <property type="entry name" value="POLYMERASE_HISTIDINOL PHOSPHATASE N-TERMINAL DOMAIN-CONTAINING PROTEIN"/>
    <property type="match status" value="1"/>
</dbReference>
<feature type="non-terminal residue" evidence="1">
    <location>
        <position position="1"/>
    </location>
</feature>
<dbReference type="Pfam" id="PF13263">
    <property type="entry name" value="PHP_C"/>
    <property type="match status" value="1"/>
</dbReference>
<dbReference type="PANTHER" id="PTHR42924">
    <property type="entry name" value="EXONUCLEASE"/>
    <property type="match status" value="1"/>
</dbReference>
<dbReference type="AlphaFoldDB" id="A0A0F9CY36"/>
<protein>
    <recommendedName>
        <fullName evidence="2">Polymerase/histidinol phosphatase N-terminal domain-containing protein</fullName>
    </recommendedName>
</protein>
<sequence length="228" mass="25212">IIDLHIHTIVGSMDSGISPKRLAESAKASGLTGVALTEHMSQWLPDEAEGFREESGLFVFNAREWSTDMGHIIVLGLGREVRGQARARELRQVCLDNDAYMILCHPFRYFPGPSNFLFGGRRDADEMSPEALAEHPLFHLVDAIEVLNGGCVARENTLAQEVAQVLGKPGVAGSDAHMPMEVGRYATVFEKELESEEDMLVELRAGRFQAARRVKPGVFEPLEQTVRP</sequence>
<dbReference type="GO" id="GO:0035312">
    <property type="term" value="F:5'-3' DNA exonuclease activity"/>
    <property type="evidence" value="ECO:0007669"/>
    <property type="project" value="TreeGrafter"/>
</dbReference>
<dbReference type="CDD" id="cd07432">
    <property type="entry name" value="PHP_HisPPase"/>
    <property type="match status" value="1"/>
</dbReference>
<name>A0A0F9CY36_9ZZZZ</name>
<reference evidence="1" key="1">
    <citation type="journal article" date="2015" name="Nature">
        <title>Complex archaea that bridge the gap between prokaryotes and eukaryotes.</title>
        <authorList>
            <person name="Spang A."/>
            <person name="Saw J.H."/>
            <person name="Jorgensen S.L."/>
            <person name="Zaremba-Niedzwiedzka K."/>
            <person name="Martijn J."/>
            <person name="Lind A.E."/>
            <person name="van Eijk R."/>
            <person name="Schleper C."/>
            <person name="Guy L."/>
            <person name="Ettema T.J."/>
        </authorList>
    </citation>
    <scope>NUCLEOTIDE SEQUENCE</scope>
</reference>
<comment type="caution">
    <text evidence="1">The sequence shown here is derived from an EMBL/GenBank/DDBJ whole genome shotgun (WGS) entry which is preliminary data.</text>
</comment>
<dbReference type="SUPFAM" id="SSF89550">
    <property type="entry name" value="PHP domain-like"/>
    <property type="match status" value="1"/>
</dbReference>
<dbReference type="EMBL" id="LAZR01042007">
    <property type="protein sequence ID" value="KKL10576.1"/>
    <property type="molecule type" value="Genomic_DNA"/>
</dbReference>
<organism evidence="1">
    <name type="scientific">marine sediment metagenome</name>
    <dbReference type="NCBI Taxonomy" id="412755"/>
    <lineage>
        <taxon>unclassified sequences</taxon>
        <taxon>metagenomes</taxon>
        <taxon>ecological metagenomes</taxon>
    </lineage>
</organism>
<dbReference type="Gene3D" id="3.20.20.140">
    <property type="entry name" value="Metal-dependent hydrolases"/>
    <property type="match status" value="1"/>
</dbReference>
<gene>
    <name evidence="1" type="ORF">LCGC14_2554420</name>
</gene>
<evidence type="ECO:0000313" key="1">
    <source>
        <dbReference type="EMBL" id="KKL10576.1"/>
    </source>
</evidence>
<dbReference type="InterPro" id="IPR052018">
    <property type="entry name" value="PHP_domain"/>
</dbReference>
<proteinExistence type="predicted"/>
<dbReference type="GO" id="GO:0004534">
    <property type="term" value="F:5'-3' RNA exonuclease activity"/>
    <property type="evidence" value="ECO:0007669"/>
    <property type="project" value="TreeGrafter"/>
</dbReference>
<dbReference type="InterPro" id="IPR016195">
    <property type="entry name" value="Pol/histidinol_Pase-like"/>
</dbReference>